<proteinExistence type="predicted"/>
<dbReference type="RefSeq" id="WP_165268534.1">
    <property type="nucleotide sequence ID" value="NZ_JAALLS010000011.1"/>
</dbReference>
<organism evidence="1 2">
    <name type="scientific">Fodinibius halophilus</name>
    <dbReference type="NCBI Taxonomy" id="1736908"/>
    <lineage>
        <taxon>Bacteria</taxon>
        <taxon>Pseudomonadati</taxon>
        <taxon>Balneolota</taxon>
        <taxon>Balneolia</taxon>
        <taxon>Balneolales</taxon>
        <taxon>Balneolaceae</taxon>
        <taxon>Fodinibius</taxon>
    </lineage>
</organism>
<protein>
    <submittedName>
        <fullName evidence="1">Uncharacterized protein</fullName>
    </submittedName>
</protein>
<keyword evidence="2" id="KW-1185">Reference proteome</keyword>
<evidence type="ECO:0000313" key="2">
    <source>
        <dbReference type="Proteomes" id="UP000479132"/>
    </source>
</evidence>
<dbReference type="AlphaFoldDB" id="A0A6M1T7H3"/>
<accession>A0A6M1T7H3</accession>
<sequence>MDASLKAFMKGIIDYAGLFPPADLSLDIAIRKYSEYRKIDDAWMLSRFIMPGWKLDELNPYNEELFQEGEPFAFSVLGKGTETVSGYQEHLDELIDALQQFHATHGDRVTTDILEIKLPHEAVFANDADLLSEVYSETMQRFDESSLTPTDIFFEGYFEENWKKEIGLAIETLRSVNADFNGSNVNQGAFKLRCGGVEAHMFPSVEQVAFALNKVREQNVAIKCTAGLHHPVRHYADSVKTKMHGFFNVFGGAMLSYAHDLANDQLEEIIREEDPDRFSFDDEGFYWNDLKVSTEEIEELRDVALISFGSCSFDEPREDLEQLDLLDTVA</sequence>
<comment type="caution">
    <text evidence="1">The sequence shown here is derived from an EMBL/GenBank/DDBJ whole genome shotgun (WGS) entry which is preliminary data.</text>
</comment>
<dbReference type="EMBL" id="JAALLS010000011">
    <property type="protein sequence ID" value="NGP88613.1"/>
    <property type="molecule type" value="Genomic_DNA"/>
</dbReference>
<gene>
    <name evidence="1" type="ORF">G3569_09615</name>
</gene>
<dbReference type="Proteomes" id="UP000479132">
    <property type="component" value="Unassembled WGS sequence"/>
</dbReference>
<evidence type="ECO:0000313" key="1">
    <source>
        <dbReference type="EMBL" id="NGP88613.1"/>
    </source>
</evidence>
<name>A0A6M1T7H3_9BACT</name>
<reference evidence="1 2" key="1">
    <citation type="submission" date="2020-02" db="EMBL/GenBank/DDBJ databases">
        <title>Aliifodinibius halophilus 2W32, complete genome.</title>
        <authorList>
            <person name="Li Y."/>
            <person name="Wu S."/>
        </authorList>
    </citation>
    <scope>NUCLEOTIDE SEQUENCE [LARGE SCALE GENOMIC DNA]</scope>
    <source>
        <strain evidence="1 2">2W32</strain>
    </source>
</reference>